<keyword evidence="4" id="KW-1185">Reference proteome</keyword>
<dbReference type="InterPro" id="IPR013651">
    <property type="entry name" value="ATP-grasp_RimK-type"/>
</dbReference>
<dbReference type="GO" id="GO:0005524">
    <property type="term" value="F:ATP binding"/>
    <property type="evidence" value="ECO:0007669"/>
    <property type="project" value="UniProtKB-UniRule"/>
</dbReference>
<dbReference type="PANTHER" id="PTHR21621">
    <property type="entry name" value="RIBOSOMAL PROTEIN S6 MODIFICATION PROTEIN"/>
    <property type="match status" value="1"/>
</dbReference>
<protein>
    <recommendedName>
        <fullName evidence="2">ATP-grasp domain-containing protein</fullName>
    </recommendedName>
</protein>
<gene>
    <name evidence="3" type="ORF">GCL57_12950</name>
</gene>
<keyword evidence="1" id="KW-0547">Nucleotide-binding</keyword>
<feature type="domain" description="ATP-grasp" evidence="2">
    <location>
        <begin position="105"/>
        <end position="292"/>
    </location>
</feature>
<sequence length="296" mass="33835">MKTVLFLSDYSGREEFEALFYELKKYDIFGILAKPRDISFVNINKKIDLFFNNQFINPNLVIGYAFENDLLPAMNILKIVHSTGTPIVNSGETLYYGQNKDVSSVILNNIKGIRHLPFYKFSNGLDNKQIDKIGYPLVLKPINGACGKGLYKFLTKEEFFNWFNFQGADIQTYYVQPYIEKWQNKDFRVVCVDYKAVYAYERRSLVGEWITNLSTNGIGKIVNIDELDKNLIVMSELAARAVHAPFCGVDIALDTDKQPFIIETNTCPAIKISKYIPAASNKVEKAFAEYINSKMI</sequence>
<accession>A0A833N2U7</accession>
<evidence type="ECO:0000259" key="2">
    <source>
        <dbReference type="PROSITE" id="PS50975"/>
    </source>
</evidence>
<dbReference type="Proteomes" id="UP000442694">
    <property type="component" value="Unassembled WGS sequence"/>
</dbReference>
<keyword evidence="1" id="KW-0067">ATP-binding</keyword>
<proteinExistence type="predicted"/>
<dbReference type="GO" id="GO:0046872">
    <property type="term" value="F:metal ion binding"/>
    <property type="evidence" value="ECO:0007669"/>
    <property type="project" value="InterPro"/>
</dbReference>
<evidence type="ECO:0000313" key="3">
    <source>
        <dbReference type="EMBL" id="KAB8028621.1"/>
    </source>
</evidence>
<dbReference type="Gene3D" id="3.30.470.20">
    <property type="entry name" value="ATP-grasp fold, B domain"/>
    <property type="match status" value="1"/>
</dbReference>
<dbReference type="PANTHER" id="PTHR21621:SF0">
    <property type="entry name" value="BETA-CITRYLGLUTAMATE SYNTHASE B-RELATED"/>
    <property type="match status" value="1"/>
</dbReference>
<dbReference type="GO" id="GO:0005737">
    <property type="term" value="C:cytoplasm"/>
    <property type="evidence" value="ECO:0007669"/>
    <property type="project" value="TreeGrafter"/>
</dbReference>
<evidence type="ECO:0000256" key="1">
    <source>
        <dbReference type="PROSITE-ProRule" id="PRU00409"/>
    </source>
</evidence>
<dbReference type="PROSITE" id="PS50975">
    <property type="entry name" value="ATP_GRASP"/>
    <property type="match status" value="1"/>
</dbReference>
<organism evidence="3 4">
    <name type="scientific">Fluviispira multicolorata</name>
    <dbReference type="NCBI Taxonomy" id="2654512"/>
    <lineage>
        <taxon>Bacteria</taxon>
        <taxon>Pseudomonadati</taxon>
        <taxon>Bdellovibrionota</taxon>
        <taxon>Oligoflexia</taxon>
        <taxon>Silvanigrellales</taxon>
        <taxon>Silvanigrellaceae</taxon>
        <taxon>Fluviispira</taxon>
    </lineage>
</organism>
<dbReference type="AlphaFoldDB" id="A0A833N2U7"/>
<comment type="caution">
    <text evidence="3">The sequence shown here is derived from an EMBL/GenBank/DDBJ whole genome shotgun (WGS) entry which is preliminary data.</text>
</comment>
<evidence type="ECO:0000313" key="4">
    <source>
        <dbReference type="Proteomes" id="UP000442694"/>
    </source>
</evidence>
<dbReference type="Pfam" id="PF08443">
    <property type="entry name" value="RimK"/>
    <property type="match status" value="1"/>
</dbReference>
<name>A0A833N2U7_9BACT</name>
<reference evidence="3 4" key="1">
    <citation type="submission" date="2019-10" db="EMBL/GenBank/DDBJ databases">
        <title>New genus of Silvanigrellaceae.</title>
        <authorList>
            <person name="Pitt A."/>
            <person name="Hahn M.W."/>
        </authorList>
    </citation>
    <scope>NUCLEOTIDE SEQUENCE [LARGE SCALE GENOMIC DNA]</scope>
    <source>
        <strain evidence="3 4">33A1-SZDP</strain>
    </source>
</reference>
<dbReference type="SUPFAM" id="SSF56059">
    <property type="entry name" value="Glutathione synthetase ATP-binding domain-like"/>
    <property type="match status" value="1"/>
</dbReference>
<dbReference type="RefSeq" id="WP_152213771.1">
    <property type="nucleotide sequence ID" value="NZ_WFLN01000009.1"/>
</dbReference>
<dbReference type="EMBL" id="WFLN01000009">
    <property type="protein sequence ID" value="KAB8028621.1"/>
    <property type="molecule type" value="Genomic_DNA"/>
</dbReference>
<dbReference type="GO" id="GO:0016879">
    <property type="term" value="F:ligase activity, forming carbon-nitrogen bonds"/>
    <property type="evidence" value="ECO:0007669"/>
    <property type="project" value="TreeGrafter"/>
</dbReference>
<dbReference type="InterPro" id="IPR011761">
    <property type="entry name" value="ATP-grasp"/>
</dbReference>